<sequence>MSTPTDGPVSSTVESVDSVPVGPETKEPWLPNQAELGSSNLPWYEEKSYTLKFSDIPLIKEKWGMLDKFEVVLPGPEERAHHPSPGFHSFYINQLEMRL</sequence>
<dbReference type="AlphaFoldDB" id="A0A2Z6ZQP4"/>
<protein>
    <submittedName>
        <fullName evidence="2">Uncharacterized protein</fullName>
    </submittedName>
</protein>
<dbReference type="EMBL" id="KV253951">
    <property type="protein sequence ID" value="KZT75397.1"/>
    <property type="molecule type" value="Genomic_DNA"/>
</dbReference>
<feature type="region of interest" description="Disordered" evidence="1">
    <location>
        <begin position="1"/>
        <end position="32"/>
    </location>
</feature>
<organism evidence="2 3">
    <name type="scientific">Dorcoceras hygrometricum</name>
    <dbReference type="NCBI Taxonomy" id="472368"/>
    <lineage>
        <taxon>Eukaryota</taxon>
        <taxon>Viridiplantae</taxon>
        <taxon>Streptophyta</taxon>
        <taxon>Embryophyta</taxon>
        <taxon>Tracheophyta</taxon>
        <taxon>Spermatophyta</taxon>
        <taxon>Magnoliopsida</taxon>
        <taxon>eudicotyledons</taxon>
        <taxon>Gunneridae</taxon>
        <taxon>Pentapetalae</taxon>
        <taxon>asterids</taxon>
        <taxon>lamiids</taxon>
        <taxon>Lamiales</taxon>
        <taxon>Gesneriaceae</taxon>
        <taxon>Didymocarpoideae</taxon>
        <taxon>Trichosporeae</taxon>
        <taxon>Loxocarpinae</taxon>
        <taxon>Dorcoceras</taxon>
    </lineage>
</organism>
<name>A0A2Z6ZQP4_9LAMI</name>
<dbReference type="OrthoDB" id="1752359at2759"/>
<evidence type="ECO:0000313" key="2">
    <source>
        <dbReference type="EMBL" id="KZT75397.1"/>
    </source>
</evidence>
<proteinExistence type="predicted"/>
<evidence type="ECO:0000313" key="3">
    <source>
        <dbReference type="Proteomes" id="UP000250235"/>
    </source>
</evidence>
<dbReference type="Proteomes" id="UP000250235">
    <property type="component" value="Unassembled WGS sequence"/>
</dbReference>
<feature type="compositionally biased region" description="Polar residues" evidence="1">
    <location>
        <begin position="1"/>
        <end position="15"/>
    </location>
</feature>
<accession>A0A2Z6ZQP4</accession>
<keyword evidence="3" id="KW-1185">Reference proteome</keyword>
<reference evidence="2 3" key="1">
    <citation type="journal article" date="2015" name="Proc. Natl. Acad. Sci. U.S.A.">
        <title>The resurrection genome of Boea hygrometrica: A blueprint for survival of dehydration.</title>
        <authorList>
            <person name="Xiao L."/>
            <person name="Yang G."/>
            <person name="Zhang L."/>
            <person name="Yang X."/>
            <person name="Zhao S."/>
            <person name="Ji Z."/>
            <person name="Zhou Q."/>
            <person name="Hu M."/>
            <person name="Wang Y."/>
            <person name="Chen M."/>
            <person name="Xu Y."/>
            <person name="Jin H."/>
            <person name="Xiao X."/>
            <person name="Hu G."/>
            <person name="Bao F."/>
            <person name="Hu Y."/>
            <person name="Wan P."/>
            <person name="Li L."/>
            <person name="Deng X."/>
            <person name="Kuang T."/>
            <person name="Xiang C."/>
            <person name="Zhu J.K."/>
            <person name="Oliver M.J."/>
            <person name="He Y."/>
        </authorList>
    </citation>
    <scope>NUCLEOTIDE SEQUENCE [LARGE SCALE GENOMIC DNA]</scope>
    <source>
        <strain evidence="3">cv. XS01</strain>
    </source>
</reference>
<gene>
    <name evidence="2" type="ORF">F511_47578</name>
</gene>
<evidence type="ECO:0000256" key="1">
    <source>
        <dbReference type="SAM" id="MobiDB-lite"/>
    </source>
</evidence>